<accession>A0ABW2UJ23</accession>
<proteinExistence type="predicted"/>
<evidence type="ECO:0000256" key="1">
    <source>
        <dbReference type="SAM" id="MobiDB-lite"/>
    </source>
</evidence>
<gene>
    <name evidence="3" type="ORF">ACFQXB_10930</name>
</gene>
<sequence>MSPVSRSARLRPSLLSAAVAVLAVLAGPIAAQDVSPLAPPPENAPAAPSGPLPSPEADPEPDLAEPPIEAEDLDTVEINESQPPEPNAQGTRDPMANPGNDEEDTLYGLLSAVRRAPPGLDGVPTPRPNALASEPAKEMEPQQPEDLYLFPDGYVE</sequence>
<protein>
    <submittedName>
        <fullName evidence="3">Uncharacterized protein</fullName>
    </submittedName>
</protein>
<feature type="signal peptide" evidence="2">
    <location>
        <begin position="1"/>
        <end position="31"/>
    </location>
</feature>
<feature type="compositionally biased region" description="Acidic residues" evidence="1">
    <location>
        <begin position="57"/>
        <end position="77"/>
    </location>
</feature>
<dbReference type="EMBL" id="JBHTFQ010000005">
    <property type="protein sequence ID" value="MFC7704706.1"/>
    <property type="molecule type" value="Genomic_DNA"/>
</dbReference>
<reference evidence="4" key="1">
    <citation type="journal article" date="2019" name="Int. J. Syst. Evol. Microbiol.">
        <title>The Global Catalogue of Microorganisms (GCM) 10K type strain sequencing project: providing services to taxonomists for standard genome sequencing and annotation.</title>
        <authorList>
            <consortium name="The Broad Institute Genomics Platform"/>
            <consortium name="The Broad Institute Genome Sequencing Center for Infectious Disease"/>
            <person name="Wu L."/>
            <person name="Ma J."/>
        </authorList>
    </citation>
    <scope>NUCLEOTIDE SEQUENCE [LARGE SCALE GENOMIC DNA]</scope>
    <source>
        <strain evidence="4">CGMCC 1.12750</strain>
    </source>
</reference>
<evidence type="ECO:0000256" key="2">
    <source>
        <dbReference type="SAM" id="SignalP"/>
    </source>
</evidence>
<keyword evidence="4" id="KW-1185">Reference proteome</keyword>
<keyword evidence="2" id="KW-0732">Signal</keyword>
<dbReference type="Proteomes" id="UP001596516">
    <property type="component" value="Unassembled WGS sequence"/>
</dbReference>
<evidence type="ECO:0000313" key="4">
    <source>
        <dbReference type="Proteomes" id="UP001596516"/>
    </source>
</evidence>
<feature type="region of interest" description="Disordered" evidence="1">
    <location>
        <begin position="33"/>
        <end position="156"/>
    </location>
</feature>
<name>A0ABW2UJ23_9RHOB</name>
<dbReference type="RefSeq" id="WP_377403300.1">
    <property type="nucleotide sequence ID" value="NZ_JBHTFQ010000005.1"/>
</dbReference>
<feature type="compositionally biased region" description="Pro residues" evidence="1">
    <location>
        <begin position="37"/>
        <end position="56"/>
    </location>
</feature>
<evidence type="ECO:0000313" key="3">
    <source>
        <dbReference type="EMBL" id="MFC7704706.1"/>
    </source>
</evidence>
<comment type="caution">
    <text evidence="3">The sequence shown here is derived from an EMBL/GenBank/DDBJ whole genome shotgun (WGS) entry which is preliminary data.</text>
</comment>
<feature type="chain" id="PRO_5046793265" evidence="2">
    <location>
        <begin position="32"/>
        <end position="156"/>
    </location>
</feature>
<organism evidence="3 4">
    <name type="scientific">Plastorhodobacter daqingensis</name>
    <dbReference type="NCBI Taxonomy" id="1387281"/>
    <lineage>
        <taxon>Bacteria</taxon>
        <taxon>Pseudomonadati</taxon>
        <taxon>Pseudomonadota</taxon>
        <taxon>Alphaproteobacteria</taxon>
        <taxon>Rhodobacterales</taxon>
        <taxon>Paracoccaceae</taxon>
        <taxon>Plastorhodobacter</taxon>
    </lineage>
</organism>